<gene>
    <name evidence="2" type="ORF">HF209_21020</name>
    <name evidence="3" type="ORF">HF257_27950</name>
</gene>
<protein>
    <submittedName>
        <fullName evidence="3">DUF3757 domain-containing protein</fullName>
    </submittedName>
</protein>
<evidence type="ECO:0000256" key="1">
    <source>
        <dbReference type="SAM" id="SignalP"/>
    </source>
</evidence>
<dbReference type="Proteomes" id="UP000520513">
    <property type="component" value="Unassembled WGS sequence"/>
</dbReference>
<evidence type="ECO:0000313" key="2">
    <source>
        <dbReference type="EMBL" id="MBC2383429.1"/>
    </source>
</evidence>
<dbReference type="EMBL" id="JAAXCZ010000011">
    <property type="protein sequence ID" value="MBC2383429.1"/>
    <property type="molecule type" value="Genomic_DNA"/>
</dbReference>
<evidence type="ECO:0000313" key="5">
    <source>
        <dbReference type="Proteomes" id="UP000534677"/>
    </source>
</evidence>
<feature type="chain" id="PRO_5031071751" evidence="1">
    <location>
        <begin position="22"/>
        <end position="136"/>
    </location>
</feature>
<evidence type="ECO:0000313" key="4">
    <source>
        <dbReference type="Proteomes" id="UP000520513"/>
    </source>
</evidence>
<organism evidence="3 4">
    <name type="scientific">Pseudomonas cremoris</name>
    <dbReference type="NCBI Taxonomy" id="2724178"/>
    <lineage>
        <taxon>Bacteria</taxon>
        <taxon>Pseudomonadati</taxon>
        <taxon>Pseudomonadota</taxon>
        <taxon>Gammaproteobacteria</taxon>
        <taxon>Pseudomonadales</taxon>
        <taxon>Pseudomonadaceae</taxon>
        <taxon>Pseudomonas</taxon>
    </lineage>
</organism>
<dbReference type="RefSeq" id="WP_185709224.1">
    <property type="nucleotide sequence ID" value="NZ_JAAXCY010000013.1"/>
</dbReference>
<sequence length="136" mass="15076">MKSAMLAGVCAAMALLNTSYAATSTCPTPQEIKQHALDNGGYRYEMHRPDGRTWFGENPQASASYLADSTFHDARYNAEDHSITCTYKGPMNNDASFSITLKPVLDWNLIPIGGWSDWRGTYCEALEIAKCSFTHQ</sequence>
<comment type="caution">
    <text evidence="3">The sequence shown here is derived from an EMBL/GenBank/DDBJ whole genome shotgun (WGS) entry which is preliminary data.</text>
</comment>
<keyword evidence="1" id="KW-0732">Signal</keyword>
<dbReference type="AlphaFoldDB" id="A0A7X1ASD0"/>
<reference evidence="4 5" key="1">
    <citation type="submission" date="2020-04" db="EMBL/GenBank/DDBJ databases">
        <title>Pseudomonas crami sp. nov., a novel proteolytic bacterial species isolated from cream.</title>
        <authorList>
            <person name="Hofmann K."/>
            <person name="Woller A."/>
            <person name="Huptas C."/>
            <person name="Wenning M."/>
            <person name="Scherer S."/>
            <person name="Doll E.V."/>
        </authorList>
    </citation>
    <scope>NUCLEOTIDE SEQUENCE [LARGE SCALE GENOMIC DNA]</scope>
    <source>
        <strain evidence="2 5">WS 5096</strain>
        <strain evidence="3 4">WS 5106</strain>
    </source>
</reference>
<name>A0A7X1ASD0_9PSED</name>
<dbReference type="Proteomes" id="UP000534677">
    <property type="component" value="Unassembled WGS sequence"/>
</dbReference>
<keyword evidence="5" id="KW-1185">Reference proteome</keyword>
<dbReference type="EMBL" id="JAAXCY010000013">
    <property type="protein sequence ID" value="MBC2409858.1"/>
    <property type="molecule type" value="Genomic_DNA"/>
</dbReference>
<feature type="signal peptide" evidence="1">
    <location>
        <begin position="1"/>
        <end position="21"/>
    </location>
</feature>
<evidence type="ECO:0000313" key="3">
    <source>
        <dbReference type="EMBL" id="MBC2409858.1"/>
    </source>
</evidence>
<accession>A0A7X1ASD0</accession>
<proteinExistence type="predicted"/>